<organism evidence="1">
    <name type="scientific">viral metagenome</name>
    <dbReference type="NCBI Taxonomy" id="1070528"/>
    <lineage>
        <taxon>unclassified sequences</taxon>
        <taxon>metagenomes</taxon>
        <taxon>organismal metagenomes</taxon>
    </lineage>
</organism>
<proteinExistence type="predicted"/>
<dbReference type="AlphaFoldDB" id="A0A6H1ZXZ2"/>
<dbReference type="EMBL" id="MT144320">
    <property type="protein sequence ID" value="QJA52187.1"/>
    <property type="molecule type" value="Genomic_DNA"/>
</dbReference>
<evidence type="ECO:0000313" key="1">
    <source>
        <dbReference type="EMBL" id="QJA52187.1"/>
    </source>
</evidence>
<sequence>MPHCKDCFNMLTNLPLSGPHYLGPWSAQYGHKNKAIQSFLNKRIIFSPQNSAARRVWCRMKLHLSGKNEPKSWGARRVNWDSPQLNPGYCEGYEG</sequence>
<protein>
    <submittedName>
        <fullName evidence="1">Uncharacterized protein</fullName>
    </submittedName>
</protein>
<name>A0A6H1ZXZ2_9ZZZZ</name>
<gene>
    <name evidence="1" type="ORF">TM448A02524_0008</name>
</gene>
<accession>A0A6H1ZXZ2</accession>
<reference evidence="1" key="1">
    <citation type="submission" date="2020-03" db="EMBL/GenBank/DDBJ databases">
        <title>The deep terrestrial virosphere.</title>
        <authorList>
            <person name="Holmfeldt K."/>
            <person name="Nilsson E."/>
            <person name="Simone D."/>
            <person name="Lopez-Fernandez M."/>
            <person name="Wu X."/>
            <person name="de Brujin I."/>
            <person name="Lundin D."/>
            <person name="Andersson A."/>
            <person name="Bertilsson S."/>
            <person name="Dopson M."/>
        </authorList>
    </citation>
    <scope>NUCLEOTIDE SEQUENCE</scope>
    <source>
        <strain evidence="1">TM448A02524</strain>
    </source>
</reference>